<gene>
    <name evidence="1" type="ORF">JKA74_08790</name>
</gene>
<reference evidence="1" key="1">
    <citation type="submission" date="2021-01" db="EMBL/GenBank/DDBJ databases">
        <title>Marivirga aurantiaca sp. nov., isolated from intertidal surface sediments.</title>
        <authorList>
            <person name="Zhang M."/>
        </authorList>
    </citation>
    <scope>NUCLEOTIDE SEQUENCE</scope>
    <source>
        <strain evidence="1">S37H4</strain>
    </source>
</reference>
<dbReference type="Proteomes" id="UP000611723">
    <property type="component" value="Unassembled WGS sequence"/>
</dbReference>
<evidence type="ECO:0000313" key="2">
    <source>
        <dbReference type="Proteomes" id="UP000611723"/>
    </source>
</evidence>
<comment type="caution">
    <text evidence="1">The sequence shown here is derived from an EMBL/GenBank/DDBJ whole genome shotgun (WGS) entry which is preliminary data.</text>
</comment>
<dbReference type="AlphaFoldDB" id="A0A934WYB7"/>
<organism evidence="1 2">
    <name type="scientific">Marivirga aurantiaca</name>
    <dbReference type="NCBI Taxonomy" id="2802615"/>
    <lineage>
        <taxon>Bacteria</taxon>
        <taxon>Pseudomonadati</taxon>
        <taxon>Bacteroidota</taxon>
        <taxon>Cytophagia</taxon>
        <taxon>Cytophagales</taxon>
        <taxon>Marivirgaceae</taxon>
        <taxon>Marivirga</taxon>
    </lineage>
</organism>
<sequence length="316" mass="36588">MIKAILPIVFYLLIYDCLGQQGNETYVYKDTVITGLDTINLIHTKLKVRLFSKRDFSFEAGQGDTILYSLQKENNRRMKYRLIKPNAEEKEYRLDEDVKNSRLDTEAGAGNYILQLRNRSFRRNNVVIDLKKVKGWKRTEKVKVNPPAEDSVWVVINDTIPRVVIEGTYYIGAKKNIRMESKKVIEFEFVSDSVPAYWAYLVGFGKEYQSEIETLIDLKTQQPIGDPLVAYFMKQFSGFPYSQSKRARMNLSGPKVNKDFNTTAYDLNTGKRGVYKLSVVNKDEVVGEYVYLRVVAFDLVKKSEMKVPESELKKMK</sequence>
<proteinExistence type="predicted"/>
<protein>
    <submittedName>
        <fullName evidence="1">Uncharacterized protein</fullName>
    </submittedName>
</protein>
<accession>A0A934WYB7</accession>
<evidence type="ECO:0000313" key="1">
    <source>
        <dbReference type="EMBL" id="MBK6265132.1"/>
    </source>
</evidence>
<keyword evidence="2" id="KW-1185">Reference proteome</keyword>
<dbReference type="RefSeq" id="WP_201430810.1">
    <property type="nucleotide sequence ID" value="NZ_JAEQBW010000003.1"/>
</dbReference>
<dbReference type="EMBL" id="JAEQBW010000003">
    <property type="protein sequence ID" value="MBK6265132.1"/>
    <property type="molecule type" value="Genomic_DNA"/>
</dbReference>
<name>A0A934WYB7_9BACT</name>